<dbReference type="EMBL" id="GILB01004081">
    <property type="protein sequence ID" value="NUU84414.1"/>
    <property type="molecule type" value="Transcribed_RNA"/>
</dbReference>
<reference evidence="1" key="1">
    <citation type="submission" date="2020-03" db="EMBL/GenBank/DDBJ databases">
        <authorList>
            <person name="Zhang R."/>
        </authorList>
    </citation>
    <scope>NUCLEOTIDE SEQUENCE</scope>
</reference>
<name>A0A6M2EGX4_9ROSI</name>
<organism evidence="1">
    <name type="scientific">Populus davidiana</name>
    <dbReference type="NCBI Taxonomy" id="266767"/>
    <lineage>
        <taxon>Eukaryota</taxon>
        <taxon>Viridiplantae</taxon>
        <taxon>Streptophyta</taxon>
        <taxon>Embryophyta</taxon>
        <taxon>Tracheophyta</taxon>
        <taxon>Spermatophyta</taxon>
        <taxon>Magnoliopsida</taxon>
        <taxon>eudicotyledons</taxon>
        <taxon>Gunneridae</taxon>
        <taxon>Pentapetalae</taxon>
        <taxon>rosids</taxon>
        <taxon>fabids</taxon>
        <taxon>Malpighiales</taxon>
        <taxon>Salicaceae</taxon>
        <taxon>Saliceae</taxon>
        <taxon>Populus</taxon>
    </lineage>
</organism>
<evidence type="ECO:0000313" key="1">
    <source>
        <dbReference type="EMBL" id="NUU84414.1"/>
    </source>
</evidence>
<protein>
    <submittedName>
        <fullName evidence="1">Uncharacterized protein</fullName>
    </submittedName>
</protein>
<proteinExistence type="predicted"/>
<dbReference type="AlphaFoldDB" id="A0A6M2EGX4"/>
<accession>A0A6M2EGX4</accession>
<sequence length="108" mass="12841">MHLAHPSRITQPLEYFPQQELMPDMRIFQEANSYIIWYGKFRTNKGILSCQRDGTATFLDVKTHQASNYRVHALMMLPFSTGLIVQWELINWEFGMKNNFFFFSICRV</sequence>